<evidence type="ECO:0000256" key="6">
    <source>
        <dbReference type="RuleBase" id="RU363032"/>
    </source>
</evidence>
<accession>A0A562UYX2</accession>
<feature type="transmembrane region" description="Helical" evidence="6">
    <location>
        <begin position="74"/>
        <end position="102"/>
    </location>
</feature>
<dbReference type="Pfam" id="PF00528">
    <property type="entry name" value="BPD_transp_1"/>
    <property type="match status" value="1"/>
</dbReference>
<sequence length="228" mass="23477">MNPFAAAFQWLNDPLNWTNPDGVLVLLWQHLYLSALAVLLGCVVAWPIGLWLGHSGRGGVATVTVSNLTRAIPTIALLSIFPLTALGFSSWSVIIPLAVFAVPPLLATAYTGVREVDAGVRDAAIGMGLSKSQLMLRVELPLAVPHLAGGFRTAAVQVVATASLAALFNGGGLGEIIARGFGKTIAVGAGEILAGGLLIAALALVVEGLLGLAEKYATPRALRTAVGR</sequence>
<keyword evidence="4 6" id="KW-1133">Transmembrane helix</keyword>
<proteinExistence type="inferred from homology"/>
<dbReference type="CDD" id="cd06261">
    <property type="entry name" value="TM_PBP2"/>
    <property type="match status" value="1"/>
</dbReference>
<evidence type="ECO:0000313" key="8">
    <source>
        <dbReference type="EMBL" id="TWJ10840.1"/>
    </source>
</evidence>
<evidence type="ECO:0000256" key="4">
    <source>
        <dbReference type="ARBA" id="ARBA00022989"/>
    </source>
</evidence>
<dbReference type="InterPro" id="IPR035906">
    <property type="entry name" value="MetI-like_sf"/>
</dbReference>
<dbReference type="PROSITE" id="PS50928">
    <property type="entry name" value="ABC_TM1"/>
    <property type="match status" value="1"/>
</dbReference>
<evidence type="ECO:0000256" key="3">
    <source>
        <dbReference type="ARBA" id="ARBA00022692"/>
    </source>
</evidence>
<gene>
    <name evidence="8" type="ORF">LX16_4264</name>
</gene>
<feature type="transmembrane region" description="Helical" evidence="6">
    <location>
        <begin position="192"/>
        <end position="213"/>
    </location>
</feature>
<evidence type="ECO:0000256" key="1">
    <source>
        <dbReference type="ARBA" id="ARBA00004141"/>
    </source>
</evidence>
<dbReference type="PANTHER" id="PTHR30177:SF33">
    <property type="entry name" value="POSSIBLE OSMOPROTECTANT (GLYCINE BETAINE_CARNITINE_CHOLINE_L-PROLINE) TRANSPORT INTEGRAL MEMBRANE PROTEIN ABC TRANSPORTER PROZ"/>
    <property type="match status" value="1"/>
</dbReference>
<dbReference type="GO" id="GO:0055085">
    <property type="term" value="P:transmembrane transport"/>
    <property type="evidence" value="ECO:0007669"/>
    <property type="project" value="InterPro"/>
</dbReference>
<evidence type="ECO:0000259" key="7">
    <source>
        <dbReference type="PROSITE" id="PS50928"/>
    </source>
</evidence>
<feature type="transmembrane region" description="Helical" evidence="6">
    <location>
        <begin position="31"/>
        <end position="53"/>
    </location>
</feature>
<dbReference type="RefSeq" id="WP_147142114.1">
    <property type="nucleotide sequence ID" value="NZ_BAABIJ010000003.1"/>
</dbReference>
<dbReference type="GO" id="GO:0031460">
    <property type="term" value="P:glycine betaine transport"/>
    <property type="evidence" value="ECO:0007669"/>
    <property type="project" value="TreeGrafter"/>
</dbReference>
<comment type="similarity">
    <text evidence="6">Belongs to the binding-protein-dependent transport system permease family.</text>
</comment>
<evidence type="ECO:0000256" key="5">
    <source>
        <dbReference type="ARBA" id="ARBA00023136"/>
    </source>
</evidence>
<organism evidence="8 9">
    <name type="scientific">Stackebrandtia albiflava</name>
    <dbReference type="NCBI Taxonomy" id="406432"/>
    <lineage>
        <taxon>Bacteria</taxon>
        <taxon>Bacillati</taxon>
        <taxon>Actinomycetota</taxon>
        <taxon>Actinomycetes</taxon>
        <taxon>Glycomycetales</taxon>
        <taxon>Glycomycetaceae</taxon>
        <taxon>Stackebrandtia</taxon>
    </lineage>
</organism>
<dbReference type="EMBL" id="VLLL01000007">
    <property type="protein sequence ID" value="TWJ10840.1"/>
    <property type="molecule type" value="Genomic_DNA"/>
</dbReference>
<dbReference type="SUPFAM" id="SSF161098">
    <property type="entry name" value="MetI-like"/>
    <property type="match status" value="1"/>
</dbReference>
<dbReference type="AlphaFoldDB" id="A0A562UYX2"/>
<reference evidence="8 9" key="1">
    <citation type="journal article" date="2013" name="Stand. Genomic Sci.">
        <title>Genomic Encyclopedia of Type Strains, Phase I: The one thousand microbial genomes (KMG-I) project.</title>
        <authorList>
            <person name="Kyrpides N.C."/>
            <person name="Woyke T."/>
            <person name="Eisen J.A."/>
            <person name="Garrity G."/>
            <person name="Lilburn T.G."/>
            <person name="Beck B.J."/>
            <person name="Whitman W.B."/>
            <person name="Hugenholtz P."/>
            <person name="Klenk H.P."/>
        </authorList>
    </citation>
    <scope>NUCLEOTIDE SEQUENCE [LARGE SCALE GENOMIC DNA]</scope>
    <source>
        <strain evidence="8 9">DSM 45044</strain>
    </source>
</reference>
<feature type="domain" description="ABC transmembrane type-1" evidence="7">
    <location>
        <begin position="27"/>
        <end position="210"/>
    </location>
</feature>
<evidence type="ECO:0000313" key="9">
    <source>
        <dbReference type="Proteomes" id="UP000321617"/>
    </source>
</evidence>
<dbReference type="Proteomes" id="UP000321617">
    <property type="component" value="Unassembled WGS sequence"/>
</dbReference>
<keyword evidence="5 6" id="KW-0472">Membrane</keyword>
<comment type="subcellular location">
    <subcellularLocation>
        <location evidence="6">Cell membrane</location>
        <topology evidence="6">Multi-pass membrane protein</topology>
    </subcellularLocation>
    <subcellularLocation>
        <location evidence="1">Membrane</location>
        <topology evidence="1">Multi-pass membrane protein</topology>
    </subcellularLocation>
</comment>
<dbReference type="GO" id="GO:0005886">
    <property type="term" value="C:plasma membrane"/>
    <property type="evidence" value="ECO:0007669"/>
    <property type="project" value="UniProtKB-SubCell"/>
</dbReference>
<keyword evidence="3 6" id="KW-0812">Transmembrane</keyword>
<evidence type="ECO:0000256" key="2">
    <source>
        <dbReference type="ARBA" id="ARBA00022448"/>
    </source>
</evidence>
<dbReference type="InterPro" id="IPR000515">
    <property type="entry name" value="MetI-like"/>
</dbReference>
<comment type="caution">
    <text evidence="8">The sequence shown here is derived from an EMBL/GenBank/DDBJ whole genome shotgun (WGS) entry which is preliminary data.</text>
</comment>
<keyword evidence="2 6" id="KW-0813">Transport</keyword>
<protein>
    <submittedName>
        <fullName evidence="8">Osmoprotectant transport system permease protein</fullName>
    </submittedName>
</protein>
<dbReference type="PANTHER" id="PTHR30177">
    <property type="entry name" value="GLYCINE BETAINE/L-PROLINE TRANSPORT SYSTEM PERMEASE PROTEIN PROW"/>
    <property type="match status" value="1"/>
</dbReference>
<keyword evidence="9" id="KW-1185">Reference proteome</keyword>
<name>A0A562UYX2_9ACTN</name>
<dbReference type="Gene3D" id="1.10.3720.10">
    <property type="entry name" value="MetI-like"/>
    <property type="match status" value="1"/>
</dbReference>
<dbReference type="InterPro" id="IPR051204">
    <property type="entry name" value="ABC_transp_perm/SBD"/>
</dbReference>
<dbReference type="OrthoDB" id="5244012at2"/>